<feature type="non-terminal residue" evidence="1">
    <location>
        <position position="1"/>
    </location>
</feature>
<accession>A0A0B7BMU3</accession>
<proteinExistence type="predicted"/>
<dbReference type="AlphaFoldDB" id="A0A0B7BMU3"/>
<gene>
    <name evidence="1" type="primary">ORF200002</name>
</gene>
<evidence type="ECO:0000313" key="1">
    <source>
        <dbReference type="EMBL" id="CEK94278.1"/>
    </source>
</evidence>
<name>A0A0B7BMU3_9EUPU</name>
<dbReference type="EMBL" id="HACG01047413">
    <property type="protein sequence ID" value="CEK94278.1"/>
    <property type="molecule type" value="Transcribed_RNA"/>
</dbReference>
<reference evidence="1" key="1">
    <citation type="submission" date="2014-12" db="EMBL/GenBank/DDBJ databases">
        <title>Insight into the proteome of Arion vulgaris.</title>
        <authorList>
            <person name="Aradska J."/>
            <person name="Bulat T."/>
            <person name="Smidak R."/>
            <person name="Sarate P."/>
            <person name="Gangsoo J."/>
            <person name="Sialana F."/>
            <person name="Bilban M."/>
            <person name="Lubec G."/>
        </authorList>
    </citation>
    <scope>NUCLEOTIDE SEQUENCE</scope>
    <source>
        <tissue evidence="1">Skin</tissue>
    </source>
</reference>
<protein>
    <submittedName>
        <fullName evidence="1">Uncharacterized protein</fullName>
    </submittedName>
</protein>
<sequence length="95" mass="11002">NKFQIREEFMKEYIDDINKFKKEHEEITAKIILVELDLLASTGIIATLTNQINYLTGLEQSANNTTSISNKMNELSKEIDQQNNIKQNIEKLNDD</sequence>
<organism evidence="1">
    <name type="scientific">Arion vulgaris</name>
    <dbReference type="NCBI Taxonomy" id="1028688"/>
    <lineage>
        <taxon>Eukaryota</taxon>
        <taxon>Metazoa</taxon>
        <taxon>Spiralia</taxon>
        <taxon>Lophotrochozoa</taxon>
        <taxon>Mollusca</taxon>
        <taxon>Gastropoda</taxon>
        <taxon>Heterobranchia</taxon>
        <taxon>Euthyneura</taxon>
        <taxon>Panpulmonata</taxon>
        <taxon>Eupulmonata</taxon>
        <taxon>Stylommatophora</taxon>
        <taxon>Helicina</taxon>
        <taxon>Arionoidea</taxon>
        <taxon>Arionidae</taxon>
        <taxon>Arion</taxon>
    </lineage>
</organism>